<sequence>MKRPPLGGFLLPVIRGDCQQIKVLQCHVMVIKKRAAYL</sequence>
<reference evidence="1" key="2">
    <citation type="submission" date="2014-01" db="EMBL/GenBank/DDBJ databases">
        <authorList>
            <person name="Hammerl J."/>
        </authorList>
    </citation>
    <scope>NUCLEOTIDE SEQUENCE</scope>
    <source>
        <strain evidence="1">48/10</strain>
        <plasmid evidence="1">p48/10</plasmid>
    </source>
</reference>
<proteinExistence type="predicted"/>
<geneLocation type="plasmid" evidence="1">
    <name>p48/10</name>
</geneLocation>
<evidence type="ECO:0000313" key="1">
    <source>
        <dbReference type="EMBL" id="CDM12450.1"/>
    </source>
</evidence>
<keyword evidence="1" id="KW-0614">Plasmid</keyword>
<accession>A0AAI8ZLD9</accession>
<name>A0AAI8ZLD9_VIBVL</name>
<organism evidence="1">
    <name type="scientific">Vibrio vulnificus</name>
    <dbReference type="NCBI Taxonomy" id="672"/>
    <lineage>
        <taxon>Bacteria</taxon>
        <taxon>Pseudomonadati</taxon>
        <taxon>Pseudomonadota</taxon>
        <taxon>Gammaproteobacteria</taxon>
        <taxon>Vibrionales</taxon>
        <taxon>Vibrionaceae</taxon>
        <taxon>Vibrio</taxon>
    </lineage>
</organism>
<protein>
    <submittedName>
        <fullName evidence="1">Uncharacterized protein</fullName>
    </submittedName>
</protein>
<reference evidence="1" key="1">
    <citation type="journal article" date="2014" name="Genome Announc.">
        <title>Complete Nucleotide Sequence of pVv01, a P1-Like Plasmid Prophage of Vibrio vulnificus.</title>
        <authorList>
            <person name="Hammerl J.A."/>
            <person name="Klevanskaa K."/>
            <person name="Strauch E."/>
            <person name="Hertwig S."/>
        </authorList>
    </citation>
    <scope>NUCLEOTIDE SEQUENCE</scope>
    <source>
        <strain evidence="1">48/10</strain>
    </source>
</reference>
<dbReference type="AlphaFoldDB" id="A0AAI8ZLD9"/>
<dbReference type="EMBL" id="HG803186">
    <property type="protein sequence ID" value="CDM12450.1"/>
    <property type="molecule type" value="Genomic_DNA"/>
</dbReference>